<keyword evidence="3" id="KW-1185">Reference proteome</keyword>
<evidence type="ECO:0000313" key="3">
    <source>
        <dbReference type="Proteomes" id="UP000318578"/>
    </source>
</evidence>
<keyword evidence="2" id="KW-0808">Transferase</keyword>
<reference evidence="2 3" key="1">
    <citation type="submission" date="2019-07" db="EMBL/GenBank/DDBJ databases">
        <title>New species of Amycolatopsis and Streptomyces.</title>
        <authorList>
            <person name="Duangmal K."/>
            <person name="Teo W.F.A."/>
            <person name="Lipun K."/>
        </authorList>
    </citation>
    <scope>NUCLEOTIDE SEQUENCE [LARGE SCALE GENOMIC DNA]</scope>
    <source>
        <strain evidence="2 3">JCM 30562</strain>
    </source>
</reference>
<dbReference type="AlphaFoldDB" id="A0A558AF20"/>
<evidence type="ECO:0000313" key="2">
    <source>
        <dbReference type="EMBL" id="TVT22852.1"/>
    </source>
</evidence>
<proteinExistence type="predicted"/>
<dbReference type="PANTHER" id="PTHR36836:SF1">
    <property type="entry name" value="COLANIC ACID BIOSYNTHESIS PROTEIN WCAK"/>
    <property type="match status" value="1"/>
</dbReference>
<dbReference type="Proteomes" id="UP000318578">
    <property type="component" value="Unassembled WGS sequence"/>
</dbReference>
<dbReference type="InterPro" id="IPR007345">
    <property type="entry name" value="Polysacch_pyruvyl_Trfase"/>
</dbReference>
<dbReference type="PANTHER" id="PTHR36836">
    <property type="entry name" value="COLANIC ACID BIOSYNTHESIS PROTEIN WCAK"/>
    <property type="match status" value="1"/>
</dbReference>
<accession>A0A558AF20</accession>
<name>A0A558AF20_9PSEU</name>
<dbReference type="RefSeq" id="WP_144637720.1">
    <property type="nucleotide sequence ID" value="NZ_BNAX01000006.1"/>
</dbReference>
<dbReference type="Pfam" id="PF04230">
    <property type="entry name" value="PS_pyruv_trans"/>
    <property type="match status" value="1"/>
</dbReference>
<comment type="caution">
    <text evidence="2">The sequence shown here is derived from an EMBL/GenBank/DDBJ whole genome shotgun (WGS) entry which is preliminary data.</text>
</comment>
<gene>
    <name evidence="2" type="ORF">FNH06_12225</name>
</gene>
<dbReference type="OrthoDB" id="8444043at2"/>
<dbReference type="GO" id="GO:0016740">
    <property type="term" value="F:transferase activity"/>
    <property type="evidence" value="ECO:0007669"/>
    <property type="project" value="UniProtKB-KW"/>
</dbReference>
<protein>
    <submittedName>
        <fullName evidence="2">Polysaccharide pyruvyl transferase family protein</fullName>
    </submittedName>
</protein>
<dbReference type="EMBL" id="VJZA01000015">
    <property type="protein sequence ID" value="TVT22852.1"/>
    <property type="molecule type" value="Genomic_DNA"/>
</dbReference>
<feature type="domain" description="Polysaccharide pyruvyl transferase" evidence="1">
    <location>
        <begin position="30"/>
        <end position="197"/>
    </location>
</feature>
<sequence>MSYETASADHGESGEGRPLYYLVAAAGHPNLGDELIAAGWLRYLANIAPEADVWVDTNTPGPAAVLLAGLHPRVRFTDTLWRLCQAAPSDDPWQVASWLQDTVADPEMAPRYRLGIHLLTNADVLHLIGGGYINTMWPRHLGLVAGVAAAARLTGARAVMTGQGLAPVDADCIALVRGLVADFDVVDVRDEMSAAVLGIAGGVDDVFLDPRSALCGMEDVPEVMLCLQADLVDAGIGKLAAVALATMQAWNISPDNIGFVEAIPGQDRQVYALLRHEFPGARFYSFHEIWQRGLPASQSQVWLSSRFHIHLLGAIAGARGVALSVLPGYYSVKHRSLADLGSGWTVLEDLSQVPAMPDSGGFDTELVEQCHLAKIGIAKRVYEDPRDDFELCQVDGLKNSILTSS</sequence>
<organism evidence="2 3">
    <name type="scientific">Amycolatopsis acidiphila</name>
    <dbReference type="NCBI Taxonomy" id="715473"/>
    <lineage>
        <taxon>Bacteria</taxon>
        <taxon>Bacillati</taxon>
        <taxon>Actinomycetota</taxon>
        <taxon>Actinomycetes</taxon>
        <taxon>Pseudonocardiales</taxon>
        <taxon>Pseudonocardiaceae</taxon>
        <taxon>Amycolatopsis</taxon>
    </lineage>
</organism>
<evidence type="ECO:0000259" key="1">
    <source>
        <dbReference type="Pfam" id="PF04230"/>
    </source>
</evidence>